<dbReference type="EMBL" id="JABXYM010000001">
    <property type="protein sequence ID" value="MCR6096632.1"/>
    <property type="molecule type" value="Genomic_DNA"/>
</dbReference>
<keyword evidence="3" id="KW-1185">Reference proteome</keyword>
<feature type="region of interest" description="Disordered" evidence="1">
    <location>
        <begin position="81"/>
        <end position="104"/>
    </location>
</feature>
<dbReference type="RefSeq" id="WP_257821188.1">
    <property type="nucleotide sequence ID" value="NZ_JABXYM010000001.1"/>
</dbReference>
<evidence type="ECO:0000313" key="3">
    <source>
        <dbReference type="Proteomes" id="UP001057753"/>
    </source>
</evidence>
<dbReference type="Proteomes" id="UP001057753">
    <property type="component" value="Unassembled WGS sequence"/>
</dbReference>
<proteinExistence type="predicted"/>
<gene>
    <name evidence="2" type="ORF">HXA33_08690</name>
</gene>
<evidence type="ECO:0008006" key="4">
    <source>
        <dbReference type="Google" id="ProtNLM"/>
    </source>
</evidence>
<evidence type="ECO:0000256" key="1">
    <source>
        <dbReference type="SAM" id="MobiDB-lite"/>
    </source>
</evidence>
<protein>
    <recommendedName>
        <fullName evidence="4">Flagellar hook-length control protein-like C-terminal domain-containing protein</fullName>
    </recommendedName>
</protein>
<sequence>MEIQAQLLNVKTNGSNQSLRLKQGDIYNAKITSRISSTEAMVSIRGQEVKATFDGKVPDRDRVAVQVQEQTKDGIKVREVKEETKQSNEGNKTNHRNGSGQSADRVLREMGFKEPSKELRQATQQLLDRGVSLNRESVNDLNNYLQSGRGSEGERRQTVQTMAQKRLEPTSGQIRAVHEALHGRATADHVKDITRSVSEQLRGSVSDRDVSREVQRAIERLRTSLVSGTNVRQAVEHLQQTVEQSGGVVLKKEINQALREMLQIQAVNGREAAAERIMVLLQSLTNQAPETVSTVNQPIAANTSESISQSFLSQWITSVQNTADLSTAIANIKQDMSQAGGIPVQTTEKLTTALNDAMARLNQGRELKARQVLMDTLQQLQANHQSTSPASDSLAHMQDYMRNEIIQTSGLSSKHILITEVTEKLAQATDNFKLLQKDVVKQLSRIDTMIQQFKSQSTQQTRPMLENVIKQMDRAIMKSDWMLYADMKTERSMLGASSRLAEAKHLLSKGQYVEARQIVKEVQRTMDQINFRPSNQRVQHVLTQEQEWREPRTPVHRLSQQFEQTARQFVNQEGSARHVFEGLRGLGLNRETELGQMLASGRDLSQQDQHQRNVKSILMQMARGEEEGGRQQQQAQQALQSLSGQQLINRSDSQQNLQMLQLSIPVMLKGEAENLQVYVNSRNEGEQVDWENCQLYFHIDTKKLGPLGIVLQVNDRSLNVTLKNDTDGFAHKIEPLATSYLENLKEVGFNVKTIQSAPMTVVDDVQEVGEDAPEEKPILPVMTEEGFDYKV</sequence>
<reference evidence="2" key="1">
    <citation type="submission" date="2020-06" db="EMBL/GenBank/DDBJ databases">
        <title>Insight into the genomes of haloalkaliphilic bacilli from Kenyan soda lakes.</title>
        <authorList>
            <person name="Mwirichia R."/>
            <person name="Villamizar G.C."/>
            <person name="Poehlein A."/>
            <person name="Mugweru J."/>
            <person name="Kipnyargis A."/>
            <person name="Kiplimo D."/>
            <person name="Orwa P."/>
            <person name="Daniel R."/>
        </authorList>
    </citation>
    <scope>NUCLEOTIDE SEQUENCE</scope>
    <source>
        <strain evidence="2">B1096_S55</strain>
    </source>
</reference>
<dbReference type="AlphaFoldDB" id="A0A9Q4FYZ4"/>
<organism evidence="2 3">
    <name type="scientific">Salipaludibacillus agaradhaerens</name>
    <name type="common">Bacillus agaradhaerens</name>
    <dbReference type="NCBI Taxonomy" id="76935"/>
    <lineage>
        <taxon>Bacteria</taxon>
        <taxon>Bacillati</taxon>
        <taxon>Bacillota</taxon>
        <taxon>Bacilli</taxon>
        <taxon>Bacillales</taxon>
        <taxon>Bacillaceae</taxon>
    </lineage>
</organism>
<accession>A0A9Q4FYZ4</accession>
<comment type="caution">
    <text evidence="2">The sequence shown here is derived from an EMBL/GenBank/DDBJ whole genome shotgun (WGS) entry which is preliminary data.</text>
</comment>
<name>A0A9Q4FYZ4_SALAG</name>
<feature type="compositionally biased region" description="Polar residues" evidence="1">
    <location>
        <begin position="87"/>
        <end position="102"/>
    </location>
</feature>
<evidence type="ECO:0000313" key="2">
    <source>
        <dbReference type="EMBL" id="MCR6096632.1"/>
    </source>
</evidence>